<dbReference type="AlphaFoldDB" id="A0A6J7HZH0"/>
<reference evidence="1" key="1">
    <citation type="submission" date="2020-05" db="EMBL/GenBank/DDBJ databases">
        <authorList>
            <person name="Chiriac C."/>
            <person name="Salcher M."/>
            <person name="Ghai R."/>
            <person name="Kavagutti S V."/>
        </authorList>
    </citation>
    <scope>NUCLEOTIDE SEQUENCE</scope>
</reference>
<organism evidence="1">
    <name type="scientific">freshwater metagenome</name>
    <dbReference type="NCBI Taxonomy" id="449393"/>
    <lineage>
        <taxon>unclassified sequences</taxon>
        <taxon>metagenomes</taxon>
        <taxon>ecological metagenomes</taxon>
    </lineage>
</organism>
<gene>
    <name evidence="1" type="ORF">UFOPK3720_00372</name>
</gene>
<evidence type="ECO:0000313" key="1">
    <source>
        <dbReference type="EMBL" id="CAB4923862.1"/>
    </source>
</evidence>
<dbReference type="EMBL" id="CAFBNB010000046">
    <property type="protein sequence ID" value="CAB4923862.1"/>
    <property type="molecule type" value="Genomic_DNA"/>
</dbReference>
<protein>
    <submittedName>
        <fullName evidence="1">Unannotated protein</fullName>
    </submittedName>
</protein>
<name>A0A6J7HZH0_9ZZZZ</name>
<sequence>MSPNGKRASATASFKWYSAKLGAVSNRTLKAQDFTGAVSVKLRTIAAEASGSPHMDRAIAS</sequence>
<accession>A0A6J7HZH0</accession>
<proteinExistence type="predicted"/>